<dbReference type="PANTHER" id="PTHR11652">
    <property type="entry name" value="30S RIBOSOMAL PROTEIN S12 FAMILY MEMBER"/>
    <property type="match status" value="1"/>
</dbReference>
<organism evidence="6 7">
    <name type="scientific">Rhodotorula diobovata</name>
    <dbReference type="NCBI Taxonomy" id="5288"/>
    <lineage>
        <taxon>Eukaryota</taxon>
        <taxon>Fungi</taxon>
        <taxon>Dikarya</taxon>
        <taxon>Basidiomycota</taxon>
        <taxon>Pucciniomycotina</taxon>
        <taxon>Microbotryomycetes</taxon>
        <taxon>Sporidiobolales</taxon>
        <taxon>Sporidiobolaceae</taxon>
        <taxon>Rhodotorula</taxon>
    </lineage>
</organism>
<dbReference type="SUPFAM" id="SSF50249">
    <property type="entry name" value="Nucleic acid-binding proteins"/>
    <property type="match status" value="1"/>
</dbReference>
<dbReference type="PROSITE" id="PS00055">
    <property type="entry name" value="RIBOSOMAL_S12"/>
    <property type="match status" value="1"/>
</dbReference>
<dbReference type="GO" id="GO:0003735">
    <property type="term" value="F:structural constituent of ribosome"/>
    <property type="evidence" value="ECO:0007669"/>
    <property type="project" value="InterPro"/>
</dbReference>
<gene>
    <name evidence="6" type="ORF">DMC30DRAFT_355557</name>
</gene>
<dbReference type="InterPro" id="IPR044861">
    <property type="entry name" value="IPNS-like_FE2OG_OXY"/>
</dbReference>
<dbReference type="Gene3D" id="2.40.50.140">
    <property type="entry name" value="Nucleic acid-binding proteins"/>
    <property type="match status" value="1"/>
</dbReference>
<feature type="region of interest" description="Disordered" evidence="4">
    <location>
        <begin position="22"/>
        <end position="47"/>
    </location>
</feature>
<dbReference type="STRING" id="5288.A0A5C5FNN7"/>
<dbReference type="InterPro" id="IPR027443">
    <property type="entry name" value="IPNS-like_sf"/>
</dbReference>
<keyword evidence="2" id="KW-0689">Ribosomal protein</keyword>
<dbReference type="InterPro" id="IPR012340">
    <property type="entry name" value="NA-bd_OB-fold"/>
</dbReference>
<evidence type="ECO:0000256" key="3">
    <source>
        <dbReference type="ARBA" id="ARBA00023274"/>
    </source>
</evidence>
<evidence type="ECO:0000256" key="4">
    <source>
        <dbReference type="SAM" id="MobiDB-lite"/>
    </source>
</evidence>
<dbReference type="AlphaFoldDB" id="A0A5C5FNN7"/>
<dbReference type="GO" id="GO:0006412">
    <property type="term" value="P:translation"/>
    <property type="evidence" value="ECO:0007669"/>
    <property type="project" value="InterPro"/>
</dbReference>
<evidence type="ECO:0000256" key="2">
    <source>
        <dbReference type="ARBA" id="ARBA00022980"/>
    </source>
</evidence>
<name>A0A5C5FNN7_9BASI</name>
<accession>A0A5C5FNN7</accession>
<protein>
    <recommendedName>
        <fullName evidence="5">Fe2OG dioxygenase domain-containing protein</fullName>
    </recommendedName>
</protein>
<reference evidence="6 7" key="1">
    <citation type="submission" date="2019-03" db="EMBL/GenBank/DDBJ databases">
        <title>Rhodosporidium diobovatum UCD-FST 08-225 genome sequencing, assembly, and annotation.</title>
        <authorList>
            <person name="Fakankun I.U."/>
            <person name="Fristensky B."/>
            <person name="Levin D.B."/>
        </authorList>
    </citation>
    <scope>NUCLEOTIDE SEQUENCE [LARGE SCALE GENOMIC DNA]</scope>
    <source>
        <strain evidence="6 7">UCD-FST 08-225</strain>
    </source>
</reference>
<dbReference type="InterPro" id="IPR006032">
    <property type="entry name" value="Ribosomal_uS12"/>
</dbReference>
<dbReference type="PROSITE" id="PS51471">
    <property type="entry name" value="FE2OG_OXY"/>
    <property type="match status" value="1"/>
</dbReference>
<keyword evidence="7" id="KW-1185">Reference proteome</keyword>
<dbReference type="InterPro" id="IPR005123">
    <property type="entry name" value="Oxoglu/Fe-dep_dioxygenase_dom"/>
</dbReference>
<dbReference type="EMBL" id="SOZI01000140">
    <property type="protein sequence ID" value="TNY18410.1"/>
    <property type="molecule type" value="Genomic_DNA"/>
</dbReference>
<evidence type="ECO:0000256" key="1">
    <source>
        <dbReference type="ARBA" id="ARBA00005657"/>
    </source>
</evidence>
<dbReference type="SUPFAM" id="SSF51197">
    <property type="entry name" value="Clavaminate synthase-like"/>
    <property type="match status" value="1"/>
</dbReference>
<comment type="caution">
    <text evidence="6">The sequence shown here is derived from an EMBL/GenBank/DDBJ whole genome shotgun (WGS) entry which is preliminary data.</text>
</comment>
<sequence>MQSLASSLARLSLAARPPLASTSRLVLPSSSSSSSSSPIPFPLPRAFSTSAPAQATLNQVTRGARKPVRRQNKTPALEGCFQKKGVCSKVYTVKPRKPNSAVRKVAKVKLSTGRAVIAYIPGEGHNLQEHSVVLVRGGRTQDLPGAKYKIVRGALDLGGVAGRAVSRSKYGSDQEAEEVVPAHPATCASCPSSPHSSCSPFVHLSLGQPARRHRSYTNQPARPATCAPFPTSPPVPLASPLLMSLPILSYATAQSDPPEFIRQLQHALLTTGFFFLSSVDEVLPEWKSAWDDAFRSSAEFFAHSVERKKEIGMIHSRHFRGYSAYGVEVTQGRHDLREQIDLGPDTPPAVDYPPPPARALYGPNQYPSFVPSLEPAIRRWRSLCDSISFSLVDLMAQSLTPSPDLLTSLFATSPSSSPGQPAYSRMKVVQYPPMREGDDGLGVGAHKDGGGLTLLAQDQTGGLQVQLWTGEWIDVEPIPYALVINVGQVVERLSGGLYAATTHRVLPTRSSTPRLSIPFFLCPRLDATVPILSPSQVHPALLEQAAQTAGKQDKVSDVRAGDLHEEVFGLAAWRGITRSHGDVWSKFYGREVDPIGGPEPLAA</sequence>
<dbReference type="GO" id="GO:0015935">
    <property type="term" value="C:small ribosomal subunit"/>
    <property type="evidence" value="ECO:0007669"/>
    <property type="project" value="InterPro"/>
</dbReference>
<dbReference type="Pfam" id="PF14226">
    <property type="entry name" value="DIOX_N"/>
    <property type="match status" value="1"/>
</dbReference>
<keyword evidence="3" id="KW-0687">Ribonucleoprotein</keyword>
<proteinExistence type="inferred from homology"/>
<dbReference type="CDD" id="cd03368">
    <property type="entry name" value="Ribosomal_S12"/>
    <property type="match status" value="1"/>
</dbReference>
<dbReference type="FunFam" id="2.40.50.140:FF:000099">
    <property type="entry name" value="Ribosomal protein S12, mitochondrial"/>
    <property type="match status" value="1"/>
</dbReference>
<evidence type="ECO:0000313" key="7">
    <source>
        <dbReference type="Proteomes" id="UP000311382"/>
    </source>
</evidence>
<dbReference type="Pfam" id="PF03171">
    <property type="entry name" value="2OG-FeII_Oxy"/>
    <property type="match status" value="1"/>
</dbReference>
<dbReference type="PRINTS" id="PR01034">
    <property type="entry name" value="RIBOSOMALS12"/>
</dbReference>
<feature type="domain" description="Fe2OG dioxygenase" evidence="5">
    <location>
        <begin position="421"/>
        <end position="523"/>
    </location>
</feature>
<comment type="similarity">
    <text evidence="1">Belongs to the universal ribosomal protein uS12 family.</text>
</comment>
<dbReference type="Gene3D" id="2.60.120.330">
    <property type="entry name" value="B-lactam Antibiotic, Isopenicillin N Synthase, Chain"/>
    <property type="match status" value="1"/>
</dbReference>
<dbReference type="Proteomes" id="UP000311382">
    <property type="component" value="Unassembled WGS sequence"/>
</dbReference>
<dbReference type="NCBIfam" id="TIGR00981">
    <property type="entry name" value="rpsL_bact"/>
    <property type="match status" value="1"/>
</dbReference>
<evidence type="ECO:0000313" key="6">
    <source>
        <dbReference type="EMBL" id="TNY18410.1"/>
    </source>
</evidence>
<dbReference type="InterPro" id="IPR005679">
    <property type="entry name" value="Ribosomal_uS12_bac"/>
</dbReference>
<evidence type="ECO:0000259" key="5">
    <source>
        <dbReference type="PROSITE" id="PS51471"/>
    </source>
</evidence>
<dbReference type="Pfam" id="PF00164">
    <property type="entry name" value="Ribosom_S12_S23"/>
    <property type="match status" value="1"/>
</dbReference>
<dbReference type="OrthoDB" id="288590at2759"/>
<dbReference type="InterPro" id="IPR026992">
    <property type="entry name" value="DIOX_N"/>
</dbReference>